<feature type="domain" description="ABC transmembrane type-1" evidence="8">
    <location>
        <begin position="75"/>
        <end position="266"/>
    </location>
</feature>
<evidence type="ECO:0000256" key="1">
    <source>
        <dbReference type="ARBA" id="ARBA00004651"/>
    </source>
</evidence>
<dbReference type="EMBL" id="CAFBQX010000005">
    <property type="protein sequence ID" value="CAB5073434.1"/>
    <property type="molecule type" value="Genomic_DNA"/>
</dbReference>
<evidence type="ECO:0000256" key="5">
    <source>
        <dbReference type="ARBA" id="ARBA00022989"/>
    </source>
</evidence>
<evidence type="ECO:0000256" key="3">
    <source>
        <dbReference type="ARBA" id="ARBA00022475"/>
    </source>
</evidence>
<feature type="transmembrane region" description="Helical" evidence="7">
    <location>
        <begin position="20"/>
        <end position="41"/>
    </location>
</feature>
<keyword evidence="5 7" id="KW-1133">Transmembrane helix</keyword>
<dbReference type="PANTHER" id="PTHR43744:SF12">
    <property type="entry name" value="ABC TRANSPORTER PERMEASE PROTEIN MG189-RELATED"/>
    <property type="match status" value="1"/>
</dbReference>
<evidence type="ECO:0000313" key="12">
    <source>
        <dbReference type="EMBL" id="CAB4786348.1"/>
    </source>
</evidence>
<sequence length="282" mass="30365">MSITRSGIHGSLLGGASRYLLLTFMAATALIPGYIMFVGAFKTQADFLNSPYGIPASLSFGGFRSAWTDKFPQWLINSFVITTGSVVVSVFIASLAAWGFAHFPFKGRETVLGVTVSLMVVPPVVLLIPLFQVGVHLGLISTLRLVIIIYVGLMLPFSIYMLTNYFKSIPNSILESASVDGASPLRIFSSIVIPLSGAPLITLGVVNLLWAWNELLLALVFLQSNEKRTLMVGITGFQSRYSLDIPTVMAGMSIATLPLVVAYLFGQRFFIAGLTAGSVKGE</sequence>
<evidence type="ECO:0000313" key="15">
    <source>
        <dbReference type="EMBL" id="CAB4951677.1"/>
    </source>
</evidence>
<dbReference type="EMBL" id="CAESAE010000007">
    <property type="protein sequence ID" value="CAB4342865.1"/>
    <property type="molecule type" value="Genomic_DNA"/>
</dbReference>
<dbReference type="InterPro" id="IPR000515">
    <property type="entry name" value="MetI-like"/>
</dbReference>
<feature type="transmembrane region" description="Helical" evidence="7">
    <location>
        <begin position="187"/>
        <end position="212"/>
    </location>
</feature>
<evidence type="ECO:0000256" key="6">
    <source>
        <dbReference type="ARBA" id="ARBA00023136"/>
    </source>
</evidence>
<dbReference type="PANTHER" id="PTHR43744">
    <property type="entry name" value="ABC TRANSPORTER PERMEASE PROTEIN MG189-RELATED-RELATED"/>
    <property type="match status" value="1"/>
</dbReference>
<feature type="transmembrane region" description="Helical" evidence="7">
    <location>
        <begin position="245"/>
        <end position="265"/>
    </location>
</feature>
<evidence type="ECO:0000313" key="14">
    <source>
        <dbReference type="EMBL" id="CAB4874515.1"/>
    </source>
</evidence>
<dbReference type="CDD" id="cd06261">
    <property type="entry name" value="TM_PBP2"/>
    <property type="match status" value="1"/>
</dbReference>
<dbReference type="EMBL" id="CAEZZW010000008">
    <property type="protein sequence ID" value="CAB4786348.1"/>
    <property type="molecule type" value="Genomic_DNA"/>
</dbReference>
<feature type="transmembrane region" description="Helical" evidence="7">
    <location>
        <begin position="143"/>
        <end position="166"/>
    </location>
</feature>
<dbReference type="InterPro" id="IPR035906">
    <property type="entry name" value="MetI-like_sf"/>
</dbReference>
<dbReference type="GO" id="GO:0005886">
    <property type="term" value="C:plasma membrane"/>
    <property type="evidence" value="ECO:0007669"/>
    <property type="project" value="UniProtKB-SubCell"/>
</dbReference>
<evidence type="ECO:0000313" key="11">
    <source>
        <dbReference type="EMBL" id="CAB4731018.1"/>
    </source>
</evidence>
<dbReference type="GO" id="GO:0055085">
    <property type="term" value="P:transmembrane transport"/>
    <property type="evidence" value="ECO:0007669"/>
    <property type="project" value="InterPro"/>
</dbReference>
<keyword evidence="4 7" id="KW-0812">Transmembrane</keyword>
<evidence type="ECO:0000259" key="8">
    <source>
        <dbReference type="PROSITE" id="PS50928"/>
    </source>
</evidence>
<accession>A0A6J5ZKA7</accession>
<gene>
    <name evidence="10" type="ORF">UFOPK2510_01163</name>
    <name evidence="11" type="ORF">UFOPK2718_01243</name>
    <name evidence="12" type="ORF">UFOPK2936_01315</name>
    <name evidence="13" type="ORF">UFOPK3174_00536</name>
    <name evidence="14" type="ORF">UFOPK3328_01268</name>
    <name evidence="15" type="ORF">UFOPK3779_01254</name>
    <name evidence="16" type="ORF">UFOPK3913_00665</name>
    <name evidence="9" type="ORF">UFOPK4107_01182</name>
    <name evidence="17" type="ORF">UFOPK4403_00929</name>
</gene>
<evidence type="ECO:0000313" key="10">
    <source>
        <dbReference type="EMBL" id="CAB4698536.1"/>
    </source>
</evidence>
<comment type="subcellular location">
    <subcellularLocation>
        <location evidence="1">Cell membrane</location>
        <topology evidence="1">Multi-pass membrane protein</topology>
    </subcellularLocation>
</comment>
<dbReference type="PROSITE" id="PS50928">
    <property type="entry name" value="ABC_TM1"/>
    <property type="match status" value="1"/>
</dbReference>
<organism evidence="9">
    <name type="scientific">freshwater metagenome</name>
    <dbReference type="NCBI Taxonomy" id="449393"/>
    <lineage>
        <taxon>unclassified sequences</taxon>
        <taxon>metagenomes</taxon>
        <taxon>ecological metagenomes</taxon>
    </lineage>
</organism>
<dbReference type="SUPFAM" id="SSF161098">
    <property type="entry name" value="MetI-like"/>
    <property type="match status" value="1"/>
</dbReference>
<dbReference type="Pfam" id="PF00528">
    <property type="entry name" value="BPD_transp_1"/>
    <property type="match status" value="1"/>
</dbReference>
<dbReference type="EMBL" id="CAEZXO010000007">
    <property type="protein sequence ID" value="CAB4698536.1"/>
    <property type="molecule type" value="Genomic_DNA"/>
</dbReference>
<evidence type="ECO:0000313" key="9">
    <source>
        <dbReference type="EMBL" id="CAB4342865.1"/>
    </source>
</evidence>
<name>A0A6J5ZKA7_9ZZZZ</name>
<evidence type="ECO:0000256" key="7">
    <source>
        <dbReference type="SAM" id="Phobius"/>
    </source>
</evidence>
<evidence type="ECO:0000313" key="13">
    <source>
        <dbReference type="EMBL" id="CAB4825614.1"/>
    </source>
</evidence>
<reference evidence="9" key="1">
    <citation type="submission" date="2020-05" db="EMBL/GenBank/DDBJ databases">
        <authorList>
            <person name="Chiriac C."/>
            <person name="Salcher M."/>
            <person name="Ghai R."/>
            <person name="Kavagutti S V."/>
        </authorList>
    </citation>
    <scope>NUCLEOTIDE SEQUENCE</scope>
</reference>
<dbReference type="EMBL" id="CAEZYM010000012">
    <property type="protein sequence ID" value="CAB4731018.1"/>
    <property type="molecule type" value="Genomic_DNA"/>
</dbReference>
<evidence type="ECO:0000256" key="2">
    <source>
        <dbReference type="ARBA" id="ARBA00022448"/>
    </source>
</evidence>
<protein>
    <submittedName>
        <fullName evidence="9">Unannotated protein</fullName>
    </submittedName>
</protein>
<dbReference type="EMBL" id="CAFBLD010000009">
    <property type="protein sequence ID" value="CAB4874515.1"/>
    <property type="molecule type" value="Genomic_DNA"/>
</dbReference>
<evidence type="ECO:0000313" key="17">
    <source>
        <dbReference type="EMBL" id="CAB5073434.1"/>
    </source>
</evidence>
<keyword evidence="2" id="KW-0813">Transport</keyword>
<dbReference type="Gene3D" id="1.10.3720.10">
    <property type="entry name" value="MetI-like"/>
    <property type="match status" value="1"/>
</dbReference>
<dbReference type="EMBL" id="CAFBOC010000006">
    <property type="protein sequence ID" value="CAB4973943.1"/>
    <property type="molecule type" value="Genomic_DNA"/>
</dbReference>
<dbReference type="AlphaFoldDB" id="A0A6J5ZKA7"/>
<evidence type="ECO:0000256" key="4">
    <source>
        <dbReference type="ARBA" id="ARBA00022692"/>
    </source>
</evidence>
<dbReference type="EMBL" id="CAFBNH010000008">
    <property type="protein sequence ID" value="CAB4951677.1"/>
    <property type="molecule type" value="Genomic_DNA"/>
</dbReference>
<evidence type="ECO:0000313" key="16">
    <source>
        <dbReference type="EMBL" id="CAB4973943.1"/>
    </source>
</evidence>
<keyword evidence="6 7" id="KW-0472">Membrane</keyword>
<dbReference type="EMBL" id="CAFABH010000006">
    <property type="protein sequence ID" value="CAB4825614.1"/>
    <property type="molecule type" value="Genomic_DNA"/>
</dbReference>
<feature type="transmembrane region" description="Helical" evidence="7">
    <location>
        <begin position="110"/>
        <end position="131"/>
    </location>
</feature>
<feature type="transmembrane region" description="Helical" evidence="7">
    <location>
        <begin position="74"/>
        <end position="98"/>
    </location>
</feature>
<keyword evidence="3" id="KW-1003">Cell membrane</keyword>
<proteinExistence type="predicted"/>